<evidence type="ECO:0000259" key="3">
    <source>
        <dbReference type="PROSITE" id="PS51736"/>
    </source>
</evidence>
<dbReference type="SMART" id="SM00857">
    <property type="entry name" value="Resolvase"/>
    <property type="match status" value="1"/>
</dbReference>
<dbReference type="Pfam" id="PF00239">
    <property type="entry name" value="Resolvase"/>
    <property type="match status" value="1"/>
</dbReference>
<reference evidence="6" key="1">
    <citation type="submission" date="2015-12" db="EMBL/GenBank/DDBJ databases">
        <title>Complete genome sequences of two moderately thermophilic Paenibacillus species.</title>
        <authorList>
            <person name="Butler R.III."/>
            <person name="Wang J."/>
            <person name="Stark B.C."/>
            <person name="Pombert J.-F."/>
        </authorList>
    </citation>
    <scope>NUCLEOTIDE SEQUENCE [LARGE SCALE GENOMIC DNA]</scope>
    <source>
        <strain evidence="6">32O-Y</strain>
    </source>
</reference>
<feature type="domain" description="Resolvase/invertase-type recombinase catalytic" evidence="3">
    <location>
        <begin position="27"/>
        <end position="175"/>
    </location>
</feature>
<feature type="coiled-coil region" evidence="1">
    <location>
        <begin position="448"/>
        <end position="482"/>
    </location>
</feature>
<dbReference type="InterPro" id="IPR011109">
    <property type="entry name" value="DNA_bind_recombinase_dom"/>
</dbReference>
<gene>
    <name evidence="5" type="ORF">IJ22_47920</name>
</gene>
<feature type="domain" description="Recombinase" evidence="4">
    <location>
        <begin position="185"/>
        <end position="310"/>
    </location>
</feature>
<keyword evidence="1" id="KW-0175">Coiled coil</keyword>
<organism evidence="5 6">
    <name type="scientific">Paenibacillus naphthalenovorans</name>
    <dbReference type="NCBI Taxonomy" id="162209"/>
    <lineage>
        <taxon>Bacteria</taxon>
        <taxon>Bacillati</taxon>
        <taxon>Bacillota</taxon>
        <taxon>Bacilli</taxon>
        <taxon>Bacillales</taxon>
        <taxon>Paenibacillaceae</taxon>
        <taxon>Paenibacillus</taxon>
    </lineage>
</organism>
<proteinExistence type="predicted"/>
<evidence type="ECO:0000313" key="6">
    <source>
        <dbReference type="Proteomes" id="UP000061660"/>
    </source>
</evidence>
<dbReference type="InterPro" id="IPR036162">
    <property type="entry name" value="Resolvase-like_N_sf"/>
</dbReference>
<sequence>MALEVEVIKASRKISDRNAGKLSDVLRVAPYARVSTDTEEQLNSYKSQVAYYTDLVSKRSDWVLVDIYADEAITGTQVTKREDFQRMIKDCMDGKIDMIITKSISRFARNTLDTLKYVRMLKEKNIAVFFEDENINTLTMDGELLLVILSSVAQQEVENISANVKKGLKMKMKRGELVGFQSCLGYDYDVNTKQITVNQEEAKIVRYIFERYTSGIGAYVIAKELTEAGHKTKYGRVEWQDTTILGIIKNEKYKGDLLQGKTFTVDPISKRRLDNYGEEDQFYVKNHHEPIVSEEVFEKAQDILHRRGENRRRGARGKRDKYSRKFAFSSKLECAFCGSNLSRRNWHSGTPHEKVIWQCVTATKKGKKYCSHSKALEEKLIEGAFVESYKLVCRNNSDVLDELMKRMESLFSDQNNQKRLNKIISDIEALERKRCRLIDLCLDEKIDRATYEQKYAELDTSLTKLLEEKEQLEQSAQEEIDLGKRLEHFRKVLQTNEVLTAFDRNVFESIVDKVIIGENTDQGSPEPYKLTFVYKTGFHNSIQSKMDKQKKSLRSERGKVPSYSENDTCGVSNIDDFERIIEMWQYCSDILSLVVRRKVELSVEAAWTSVNRLDSQNRENYAI</sequence>
<keyword evidence="6" id="KW-1185">Reference proteome</keyword>
<reference evidence="5 6" key="2">
    <citation type="journal article" date="2016" name="Genome Announc.">
        <title>Complete Genome Sequences of Two Interactive Moderate Thermophiles, Paenibacillus napthalenovorans 32O-Y and Paenibacillus sp. 32O-W.</title>
        <authorList>
            <person name="Butler R.R.III."/>
            <person name="Wang J."/>
            <person name="Stark B.C."/>
            <person name="Pombert J.F."/>
        </authorList>
    </citation>
    <scope>NUCLEOTIDE SEQUENCE [LARGE SCALE GENOMIC DNA]</scope>
    <source>
        <strain evidence="5 6">32O-Y</strain>
    </source>
</reference>
<dbReference type="InterPro" id="IPR025827">
    <property type="entry name" value="Zn_ribbon_recom_dom"/>
</dbReference>
<evidence type="ECO:0000256" key="1">
    <source>
        <dbReference type="SAM" id="Coils"/>
    </source>
</evidence>
<dbReference type="PROSITE" id="PS51736">
    <property type="entry name" value="RECOMBINASES_3"/>
    <property type="match status" value="1"/>
</dbReference>
<evidence type="ECO:0000256" key="2">
    <source>
        <dbReference type="SAM" id="MobiDB-lite"/>
    </source>
</evidence>
<dbReference type="Gene3D" id="3.90.1750.20">
    <property type="entry name" value="Putative Large Serine Recombinase, Chain B, Domain 2"/>
    <property type="match status" value="1"/>
</dbReference>
<dbReference type="InterPro" id="IPR050639">
    <property type="entry name" value="SSR_resolvase"/>
</dbReference>
<dbReference type="RefSeq" id="WP_082660928.1">
    <property type="nucleotide sequence ID" value="NZ_CP013652.1"/>
</dbReference>
<dbReference type="PROSITE" id="PS51737">
    <property type="entry name" value="RECOMBINASE_DNA_BIND"/>
    <property type="match status" value="1"/>
</dbReference>
<dbReference type="InterPro" id="IPR038109">
    <property type="entry name" value="DNA_bind_recomb_sf"/>
</dbReference>
<feature type="compositionally biased region" description="Basic and acidic residues" evidence="2">
    <location>
        <begin position="546"/>
        <end position="559"/>
    </location>
</feature>
<dbReference type="CDD" id="cd00338">
    <property type="entry name" value="Ser_Recombinase"/>
    <property type="match status" value="1"/>
</dbReference>
<dbReference type="AlphaFoldDB" id="A0A0U2WFB3"/>
<feature type="region of interest" description="Disordered" evidence="2">
    <location>
        <begin position="546"/>
        <end position="565"/>
    </location>
</feature>
<dbReference type="EMBL" id="CP013652">
    <property type="protein sequence ID" value="ALS25054.1"/>
    <property type="molecule type" value="Genomic_DNA"/>
</dbReference>
<dbReference type="SUPFAM" id="SSF53041">
    <property type="entry name" value="Resolvase-like"/>
    <property type="match status" value="1"/>
</dbReference>
<dbReference type="PANTHER" id="PTHR30461">
    <property type="entry name" value="DNA-INVERTASE FROM LAMBDOID PROPHAGE"/>
    <property type="match status" value="1"/>
</dbReference>
<dbReference type="PANTHER" id="PTHR30461:SF23">
    <property type="entry name" value="DNA RECOMBINASE-RELATED"/>
    <property type="match status" value="1"/>
</dbReference>
<dbReference type="GO" id="GO:0003677">
    <property type="term" value="F:DNA binding"/>
    <property type="evidence" value="ECO:0007669"/>
    <property type="project" value="InterPro"/>
</dbReference>
<dbReference type="PATRIC" id="fig|162209.4.peg.5047"/>
<name>A0A0U2WFB3_9BACL</name>
<dbReference type="InterPro" id="IPR006119">
    <property type="entry name" value="Resolv_N"/>
</dbReference>
<dbReference type="OrthoDB" id="9769353at2"/>
<evidence type="ECO:0000259" key="4">
    <source>
        <dbReference type="PROSITE" id="PS51737"/>
    </source>
</evidence>
<dbReference type="Pfam" id="PF07508">
    <property type="entry name" value="Recombinase"/>
    <property type="match status" value="1"/>
</dbReference>
<dbReference type="Proteomes" id="UP000061660">
    <property type="component" value="Chromosome"/>
</dbReference>
<protein>
    <submittedName>
        <fullName evidence="5">Resolvase</fullName>
    </submittedName>
</protein>
<dbReference type="Pfam" id="PF13408">
    <property type="entry name" value="Zn_ribbon_recom"/>
    <property type="match status" value="1"/>
</dbReference>
<accession>A0A0U2WFB3</accession>
<dbReference type="GO" id="GO:0000150">
    <property type="term" value="F:DNA strand exchange activity"/>
    <property type="evidence" value="ECO:0007669"/>
    <property type="project" value="InterPro"/>
</dbReference>
<evidence type="ECO:0000313" key="5">
    <source>
        <dbReference type="EMBL" id="ALS25054.1"/>
    </source>
</evidence>
<dbReference type="STRING" id="162209.IJ22_47920"/>
<dbReference type="KEGG" id="pnp:IJ22_47920"/>
<dbReference type="Gene3D" id="3.40.50.1390">
    <property type="entry name" value="Resolvase, N-terminal catalytic domain"/>
    <property type="match status" value="1"/>
</dbReference>